<evidence type="ECO:0000313" key="2">
    <source>
        <dbReference type="Proteomes" id="UP000694403"/>
    </source>
</evidence>
<reference evidence="1" key="1">
    <citation type="submission" date="2025-08" db="UniProtKB">
        <authorList>
            <consortium name="Ensembl"/>
        </authorList>
    </citation>
    <scope>IDENTIFICATION</scope>
</reference>
<organism evidence="1 2">
    <name type="scientific">Chelydra serpentina</name>
    <name type="common">Snapping turtle</name>
    <name type="synonym">Testudo serpentina</name>
    <dbReference type="NCBI Taxonomy" id="8475"/>
    <lineage>
        <taxon>Eukaryota</taxon>
        <taxon>Metazoa</taxon>
        <taxon>Chordata</taxon>
        <taxon>Craniata</taxon>
        <taxon>Vertebrata</taxon>
        <taxon>Euteleostomi</taxon>
        <taxon>Archelosauria</taxon>
        <taxon>Testudinata</taxon>
        <taxon>Testudines</taxon>
        <taxon>Cryptodira</taxon>
        <taxon>Durocryptodira</taxon>
        <taxon>Americhelydia</taxon>
        <taxon>Chelydroidea</taxon>
        <taxon>Chelydridae</taxon>
        <taxon>Chelydra</taxon>
    </lineage>
</organism>
<proteinExistence type="predicted"/>
<keyword evidence="2" id="KW-1185">Reference proteome</keyword>
<protein>
    <submittedName>
        <fullName evidence="1">Uncharacterized protein</fullName>
    </submittedName>
</protein>
<dbReference type="AlphaFoldDB" id="A0A8C3SL33"/>
<dbReference type="Proteomes" id="UP000694403">
    <property type="component" value="Unplaced"/>
</dbReference>
<evidence type="ECO:0000313" key="1">
    <source>
        <dbReference type="Ensembl" id="ENSCSRP00000014142.1"/>
    </source>
</evidence>
<sequence length="98" mass="10635">MPSCASNAPLPCTLAKPDIPRPGVVARACNPSCLGGCGWWITQEHYNLGENPRCGGQYIKKGSVMEMLEAQNETLLTRSNCKSLSNKRGHKLFQDGNS</sequence>
<name>A0A8C3SL33_CHESE</name>
<reference evidence="1" key="2">
    <citation type="submission" date="2025-09" db="UniProtKB">
        <authorList>
            <consortium name="Ensembl"/>
        </authorList>
    </citation>
    <scope>IDENTIFICATION</scope>
</reference>
<accession>A0A8C3SL33</accession>
<dbReference type="Ensembl" id="ENSCSRT00000014736.1">
    <property type="protein sequence ID" value="ENSCSRP00000014142.1"/>
    <property type="gene ID" value="ENSCSRG00000010802.1"/>
</dbReference>